<evidence type="ECO:0000256" key="3">
    <source>
        <dbReference type="ARBA" id="ARBA00022679"/>
    </source>
</evidence>
<keyword evidence="2" id="KW-0328">Glycosyltransferase</keyword>
<dbReference type="InterPro" id="IPR050271">
    <property type="entry name" value="UDP-glycosyltransferase"/>
</dbReference>
<dbReference type="CDD" id="cd03784">
    <property type="entry name" value="GT1_Gtf-like"/>
    <property type="match status" value="1"/>
</dbReference>
<evidence type="ECO:0000256" key="2">
    <source>
        <dbReference type="ARBA" id="ARBA00022676"/>
    </source>
</evidence>
<dbReference type="InterPro" id="IPR035595">
    <property type="entry name" value="UDP_glycos_trans_CS"/>
</dbReference>
<evidence type="ECO:0000256" key="4">
    <source>
        <dbReference type="SAM" id="MobiDB-lite"/>
    </source>
</evidence>
<comment type="similarity">
    <text evidence="1">Belongs to the UDP-glycosyltransferase family.</text>
</comment>
<organism evidence="5 6">
    <name type="scientific">Aquatica leii</name>
    <dbReference type="NCBI Taxonomy" id="1421715"/>
    <lineage>
        <taxon>Eukaryota</taxon>
        <taxon>Metazoa</taxon>
        <taxon>Ecdysozoa</taxon>
        <taxon>Arthropoda</taxon>
        <taxon>Hexapoda</taxon>
        <taxon>Insecta</taxon>
        <taxon>Pterygota</taxon>
        <taxon>Neoptera</taxon>
        <taxon>Endopterygota</taxon>
        <taxon>Coleoptera</taxon>
        <taxon>Polyphaga</taxon>
        <taxon>Elateriformia</taxon>
        <taxon>Elateroidea</taxon>
        <taxon>Lampyridae</taxon>
        <taxon>Luciolinae</taxon>
        <taxon>Aquatica</taxon>
    </lineage>
</organism>
<dbReference type="PANTHER" id="PTHR48043">
    <property type="entry name" value="EG:EG0003.4 PROTEIN-RELATED"/>
    <property type="match status" value="1"/>
</dbReference>
<keyword evidence="3" id="KW-0808">Transferase</keyword>
<dbReference type="InterPro" id="IPR002213">
    <property type="entry name" value="UDP_glucos_trans"/>
</dbReference>
<dbReference type="Proteomes" id="UP001353858">
    <property type="component" value="Unassembled WGS sequence"/>
</dbReference>
<dbReference type="EMBL" id="JARPUR010000005">
    <property type="protein sequence ID" value="KAK4876032.1"/>
    <property type="molecule type" value="Genomic_DNA"/>
</dbReference>
<accession>A0AAN7SDB2</accession>
<dbReference type="Pfam" id="PF00201">
    <property type="entry name" value="UDPGT"/>
    <property type="match status" value="1"/>
</dbReference>
<dbReference type="AlphaFoldDB" id="A0AAN7SDB2"/>
<dbReference type="GO" id="GO:0008194">
    <property type="term" value="F:UDP-glycosyltransferase activity"/>
    <property type="evidence" value="ECO:0007669"/>
    <property type="project" value="InterPro"/>
</dbReference>
<feature type="region of interest" description="Disordered" evidence="4">
    <location>
        <begin position="1"/>
        <end position="83"/>
    </location>
</feature>
<dbReference type="PROSITE" id="PS00375">
    <property type="entry name" value="UDPGT"/>
    <property type="match status" value="1"/>
</dbReference>
<dbReference type="Gene3D" id="3.40.50.2000">
    <property type="entry name" value="Glycogen Phosphorylase B"/>
    <property type="match status" value="1"/>
</dbReference>
<keyword evidence="6" id="KW-1185">Reference proteome</keyword>
<feature type="compositionally biased region" description="Acidic residues" evidence="4">
    <location>
        <begin position="33"/>
        <end position="55"/>
    </location>
</feature>
<dbReference type="FunFam" id="3.40.50.2000:FF:000050">
    <property type="entry name" value="UDP-glucuronosyltransferase"/>
    <property type="match status" value="1"/>
</dbReference>
<feature type="compositionally biased region" description="Basic and acidic residues" evidence="4">
    <location>
        <begin position="1"/>
        <end position="17"/>
    </location>
</feature>
<dbReference type="PANTHER" id="PTHR48043:SF159">
    <property type="entry name" value="EG:EG0003.4 PROTEIN-RELATED"/>
    <property type="match status" value="1"/>
</dbReference>
<evidence type="ECO:0000313" key="5">
    <source>
        <dbReference type="EMBL" id="KAK4876032.1"/>
    </source>
</evidence>
<comment type="caution">
    <text evidence="5">The sequence shown here is derived from an EMBL/GenBank/DDBJ whole genome shotgun (WGS) entry which is preliminary data.</text>
</comment>
<name>A0AAN7SDB2_9COLE</name>
<evidence type="ECO:0000313" key="6">
    <source>
        <dbReference type="Proteomes" id="UP001353858"/>
    </source>
</evidence>
<evidence type="ECO:0000256" key="1">
    <source>
        <dbReference type="ARBA" id="ARBA00009995"/>
    </source>
</evidence>
<sequence>MDRRNQDKKRALSHADLEQIANESFSESGVSDEFYEPSSSEDEDSDLEDDTEAEADGAIATSDSEGVENEVIGNVNRPDNPDGVIDPDVVTETVVHPNSEVGNGNEMIVFYVFFLFYSVNCARILGVQHIAAHSHYTLIDTILKELAHRGHNVTMITTFQQKTPVKNFKSIHLTGMLEQVQAALPNVVDAVQQSIFVKNIHYEMMGLNVTEETLKHPNVQQLLKSNETFDLVVLEQFLNEGLRGFCYHYNAHCVTVSSVMAGRWANPHVANSAPPSAVPDLLVPFSNNMNFLQRLYNTIIYSFGSTLSQLYFLPKQNELLQKYFPKAPNVYELMYNTSLILVNSHVSINFAMAYVPNMIEVGGFHISTPKQLPKDLQSFLDDAKDGAVYFSMGSYLQTALFPENLKEQLLSVFSKIKQKVLFKWHNSSLDTKYSNILIQDWFPQNDVLAHPNVKLFITHGGLLSTTEAVYHGVPLLGLPIFGDQMLNIANAVTAGYAVALPFQKFTVNNFRNALNEALYNPKYSANMHVRNRIFHSRPSKPLDTAMYWIEYVLEYNGADHLKTSALRLKWVSLKDEIYKQRYQNVDELENAITNTLHNMDGRILLNVIRSGIGQAQKCIEQENNDFDHLYP</sequence>
<dbReference type="SUPFAM" id="SSF53756">
    <property type="entry name" value="UDP-Glycosyltransferase/glycogen phosphorylase"/>
    <property type="match status" value="1"/>
</dbReference>
<reference evidence="6" key="1">
    <citation type="submission" date="2023-01" db="EMBL/GenBank/DDBJ databases">
        <title>Key to firefly adult light organ development and bioluminescence: homeobox transcription factors regulate luciferase expression and transportation to peroxisome.</title>
        <authorList>
            <person name="Fu X."/>
        </authorList>
    </citation>
    <scope>NUCLEOTIDE SEQUENCE [LARGE SCALE GENOMIC DNA]</scope>
</reference>
<proteinExistence type="inferred from homology"/>
<protein>
    <submittedName>
        <fullName evidence="5">Uncharacterized protein</fullName>
    </submittedName>
</protein>
<gene>
    <name evidence="5" type="ORF">RN001_012454</name>
</gene>